<reference evidence="2 3" key="1">
    <citation type="submission" date="2016-11" db="EMBL/GenBank/DDBJ databases">
        <title>Whole Genome Sequence of Listeria newyorkensis.</title>
        <authorList>
            <person name="Frink S."/>
            <person name="Morales C."/>
            <person name="Kiang D."/>
        </authorList>
    </citation>
    <scope>NUCLEOTIDE SEQUENCE [LARGE SCALE GENOMIC DNA]</scope>
    <source>
        <strain evidence="2 3">F1604011-044</strain>
    </source>
</reference>
<keyword evidence="3" id="KW-1185">Reference proteome</keyword>
<dbReference type="RefSeq" id="WP_036091157.1">
    <property type="nucleotide sequence ID" value="NZ_BJEY01000002.1"/>
</dbReference>
<feature type="signal peptide" evidence="1">
    <location>
        <begin position="1"/>
        <end position="26"/>
    </location>
</feature>
<evidence type="ECO:0000313" key="2">
    <source>
        <dbReference type="EMBL" id="PNP94876.1"/>
    </source>
</evidence>
<proteinExistence type="predicted"/>
<evidence type="ECO:0000313" key="3">
    <source>
        <dbReference type="Proteomes" id="UP000236500"/>
    </source>
</evidence>
<dbReference type="EMBL" id="MPDH01000001">
    <property type="protein sequence ID" value="PNP94876.1"/>
    <property type="molecule type" value="Genomic_DNA"/>
</dbReference>
<accession>A0ABX4XSG8</accession>
<evidence type="ECO:0000256" key="1">
    <source>
        <dbReference type="SAM" id="SignalP"/>
    </source>
</evidence>
<sequence>MSTKKKIQICCTGIALTMGLTVLAPGAETFATTVKSDEVSLDKSTTDAYTEKTLALSPITEESVDITYAIQPRASRVTLGSYTLSKAQTKSLASSMKTASGGAQLNAVVVILGPVFGAGAAAYSAATILSRNAVFKKEVISAANQGKRVKVTITDGVPHTSYSTQVTYKVVK</sequence>
<name>A0ABX4XSG8_9LIST</name>
<gene>
    <name evidence="2" type="ORF">BMT55_00570</name>
</gene>
<feature type="chain" id="PRO_5046247426" evidence="1">
    <location>
        <begin position="27"/>
        <end position="172"/>
    </location>
</feature>
<comment type="caution">
    <text evidence="2">The sequence shown here is derived from an EMBL/GenBank/DDBJ whole genome shotgun (WGS) entry which is preliminary data.</text>
</comment>
<organism evidence="2 3">
    <name type="scientific">Listeria newyorkensis</name>
    <dbReference type="NCBI Taxonomy" id="1497681"/>
    <lineage>
        <taxon>Bacteria</taxon>
        <taxon>Bacillati</taxon>
        <taxon>Bacillota</taxon>
        <taxon>Bacilli</taxon>
        <taxon>Bacillales</taxon>
        <taxon>Listeriaceae</taxon>
        <taxon>Listeria</taxon>
    </lineage>
</organism>
<dbReference type="Proteomes" id="UP000236500">
    <property type="component" value="Unassembled WGS sequence"/>
</dbReference>
<keyword evidence="1" id="KW-0732">Signal</keyword>
<protein>
    <submittedName>
        <fullName evidence="2">Uncharacterized protein</fullName>
    </submittedName>
</protein>